<evidence type="ECO:0000313" key="2">
    <source>
        <dbReference type="Proteomes" id="UP001181622"/>
    </source>
</evidence>
<keyword evidence="2" id="KW-1185">Reference proteome</keyword>
<accession>A0ABU1DBE4</accession>
<dbReference type="RefSeq" id="WP_309388478.1">
    <property type="nucleotide sequence ID" value="NZ_JADBEO010000003.1"/>
</dbReference>
<proteinExistence type="predicted"/>
<gene>
    <name evidence="1" type="ORF">IHQ68_02160</name>
</gene>
<name>A0ABU1DBE4_9HYPH</name>
<protein>
    <submittedName>
        <fullName evidence="1">Uncharacterized protein</fullName>
    </submittedName>
</protein>
<organism evidence="1 2">
    <name type="scientific">Chelatococcus sambhunathii</name>
    <dbReference type="NCBI Taxonomy" id="363953"/>
    <lineage>
        <taxon>Bacteria</taxon>
        <taxon>Pseudomonadati</taxon>
        <taxon>Pseudomonadota</taxon>
        <taxon>Alphaproteobacteria</taxon>
        <taxon>Hyphomicrobiales</taxon>
        <taxon>Chelatococcaceae</taxon>
        <taxon>Chelatococcus</taxon>
    </lineage>
</organism>
<reference evidence="1" key="1">
    <citation type="submission" date="2020-10" db="EMBL/GenBank/DDBJ databases">
        <authorList>
            <person name="Abbas A."/>
            <person name="Razzaq R."/>
            <person name="Waqas M."/>
            <person name="Abbas N."/>
            <person name="Nielsen T.K."/>
            <person name="Hansen L.H."/>
            <person name="Hussain S."/>
            <person name="Shahid M."/>
        </authorList>
    </citation>
    <scope>NUCLEOTIDE SEQUENCE</scope>
    <source>
        <strain evidence="1">S14</strain>
    </source>
</reference>
<comment type="caution">
    <text evidence="1">The sequence shown here is derived from an EMBL/GenBank/DDBJ whole genome shotgun (WGS) entry which is preliminary data.</text>
</comment>
<evidence type="ECO:0000313" key="1">
    <source>
        <dbReference type="EMBL" id="MDR4305426.1"/>
    </source>
</evidence>
<dbReference type="Proteomes" id="UP001181622">
    <property type="component" value="Unassembled WGS sequence"/>
</dbReference>
<sequence>MVGAKAADDEDRIIYKSSTGALLYDRDGAGGADAVKFAMLGRGLDIDADDFRVI</sequence>
<dbReference type="EMBL" id="JADBEO010000003">
    <property type="protein sequence ID" value="MDR4305426.1"/>
    <property type="molecule type" value="Genomic_DNA"/>
</dbReference>